<dbReference type="AlphaFoldDB" id="A0A8J5MNQ8"/>
<feature type="region of interest" description="Disordered" evidence="1">
    <location>
        <begin position="667"/>
        <end position="688"/>
    </location>
</feature>
<name>A0A8J5MNQ8_HOMAM</name>
<sequence>MSIYGYCPRWEDFYLVVCNMCGHAIKPQALKQHIELRHGGVATPVKSSGGARASVSSSSKTPKTRNRTHNINPVTEVKTEDCLDSCLDLVPPPQSLPTTLPPPAPPEPPQHTIPHPPTHSGPPPTIGPPSIGPPSAGPPSVGPPSIGPPSVGPPSVGPPIVSCPSVTHQGMVTLSAPPASMAGTSVVGVSMLTQTVSSVEEEVNKISAMLQAEAEALTASQNLIASSSMDMDAGLVGSHDIVEAQGQAAGSVTTNGTNLGGRQGMMVNSQTMGSVPVPMSHMSIATLNQIQADLLATVSESDLNAVLNATPETSDLTQTVLPNNSQCYLNESGNLTYIDQQTVNTNNYVETTEPPELSIEKVLPQRYNSEQLSMPVLEQITNEVLSEADACAHNLEGVTADVQGQYTNSTQSDLIEVPVESFSFDEIEKISSQCDELTNAVNSITQLCHGGNTGLESQLAGLLQQPTPTPTPSPSLGAPPAPTGNSISAAPTLGTSSQGITVVIGGGAQPTISTIASQPSLSMPTLAATLKKPVVSTGGPQLVSPVSATSTQAHTPSHTPTHTPAHTPTHTPTQHTSSGSSALTPAPPTPSPKKSSKKKKPGERKLLPLKDREYDPEVHCGVLVAETAKPCTRSLTCKAHSLSLRRAVPGRSKKFDDLLLEHRAAKEAQTRAAKPPDAAAGLIQGTPPRGPVMATTGSGGMVVGGAAATSPLLVKSLGGTASTLVTPGDPSPNPPLHHPMDPPSTPSHTHATPPSPAYWPPTSRIPPALVPADNFYVREPPKPLATCSYNCRRLGGYLASDHRADLLRSAFRNALKKPHPGSVLTDSSISNTLNIGGTQERFVNVKPLLAKKLQLTVPSGSGSKDGISVSTGYNGHIHVGNSMGIVNSSAMAATLKRPTQSETLKNNATPITSAKNKNKKVKTTDGAINIVGNVLQLDASGNKNHIPVVVSLQNGLSNNQTITLSNVAIAGVRNSTTQPIRINPSTPTNFGRDAPVTDTRPGSSDNPNIFLGSGLPSGIVISDALAKSFKSDGSGSIRLELHSSTFGDASRLVTNNAKVSGSGVTNTVGSGSVGGGSSNTVGSGVTSGSAAGLAPGQVTYLTSAVTGSGGATGLTLHHVQQVLNRLQVQGKGGGGSVGGGGGGLSLKLLGSGQAGVAGGTEGFQGGPTQPSPLPQVATVAVPFWSNRPVCHNNNNNNNYVKVRPAGVWPPTSGGTVRVTQVEPSAKSSIAMATSGANVTMTGVTDIGEMIPPVATSNAQVLVPNDTPLITQDGPLLVI</sequence>
<feature type="compositionally biased region" description="Pro residues" evidence="1">
    <location>
        <begin position="90"/>
        <end position="157"/>
    </location>
</feature>
<feature type="compositionally biased region" description="Pro residues" evidence="1">
    <location>
        <begin position="467"/>
        <end position="482"/>
    </location>
</feature>
<accession>A0A8J5MNQ8</accession>
<dbReference type="InterPro" id="IPR013243">
    <property type="entry name" value="SCA7_dom"/>
</dbReference>
<organism evidence="3 4">
    <name type="scientific">Homarus americanus</name>
    <name type="common">American lobster</name>
    <dbReference type="NCBI Taxonomy" id="6706"/>
    <lineage>
        <taxon>Eukaryota</taxon>
        <taxon>Metazoa</taxon>
        <taxon>Ecdysozoa</taxon>
        <taxon>Arthropoda</taxon>
        <taxon>Crustacea</taxon>
        <taxon>Multicrustacea</taxon>
        <taxon>Malacostraca</taxon>
        <taxon>Eumalacostraca</taxon>
        <taxon>Eucarida</taxon>
        <taxon>Decapoda</taxon>
        <taxon>Pleocyemata</taxon>
        <taxon>Astacidea</taxon>
        <taxon>Nephropoidea</taxon>
        <taxon>Nephropidae</taxon>
        <taxon>Homarus</taxon>
    </lineage>
</organism>
<feature type="non-terminal residue" evidence="3">
    <location>
        <position position="1278"/>
    </location>
</feature>
<feature type="domain" description="SCA7" evidence="2">
    <location>
        <begin position="607"/>
        <end position="674"/>
    </location>
</feature>
<dbReference type="PANTHER" id="PTHR15117:SF24">
    <property type="entry name" value="SCA7 DOMAIN-CONTAINING PROTEIN"/>
    <property type="match status" value="1"/>
</dbReference>
<dbReference type="InterPro" id="IPR052237">
    <property type="entry name" value="Ataxin-7-like_regulator"/>
</dbReference>
<dbReference type="EMBL" id="JAHLQT010035566">
    <property type="protein sequence ID" value="KAG7158198.1"/>
    <property type="molecule type" value="Genomic_DNA"/>
</dbReference>
<feature type="region of interest" description="Disordered" evidence="1">
    <location>
        <begin position="899"/>
        <end position="920"/>
    </location>
</feature>
<feature type="compositionally biased region" description="Polar residues" evidence="1">
    <location>
        <begin position="899"/>
        <end position="915"/>
    </location>
</feature>
<feature type="region of interest" description="Disordered" evidence="1">
    <location>
        <begin position="463"/>
        <end position="493"/>
    </location>
</feature>
<feature type="region of interest" description="Disordered" evidence="1">
    <location>
        <begin position="41"/>
        <end position="162"/>
    </location>
</feature>
<evidence type="ECO:0000259" key="2">
    <source>
        <dbReference type="PROSITE" id="PS51505"/>
    </source>
</evidence>
<dbReference type="Gene3D" id="6.10.140.670">
    <property type="match status" value="1"/>
</dbReference>
<proteinExistence type="predicted"/>
<evidence type="ECO:0000313" key="3">
    <source>
        <dbReference type="EMBL" id="KAG7158198.1"/>
    </source>
</evidence>
<evidence type="ECO:0000313" key="4">
    <source>
        <dbReference type="Proteomes" id="UP000747542"/>
    </source>
</evidence>
<gene>
    <name evidence="3" type="primary">Atxn7-L</name>
    <name evidence="3" type="ORF">Hamer_G008833</name>
</gene>
<feature type="region of interest" description="Disordered" evidence="1">
    <location>
        <begin position="539"/>
        <end position="610"/>
    </location>
</feature>
<evidence type="ECO:0000256" key="1">
    <source>
        <dbReference type="SAM" id="MobiDB-lite"/>
    </source>
</evidence>
<feature type="compositionally biased region" description="Pro residues" evidence="1">
    <location>
        <begin position="729"/>
        <end position="745"/>
    </location>
</feature>
<feature type="region of interest" description="Disordered" evidence="1">
    <location>
        <begin position="984"/>
        <end position="1006"/>
    </location>
</feature>
<comment type="caution">
    <text evidence="3">The sequence shown here is derived from an EMBL/GenBank/DDBJ whole genome shotgun (WGS) entry which is preliminary data.</text>
</comment>
<dbReference type="Pfam" id="PF08313">
    <property type="entry name" value="SCA7"/>
    <property type="match status" value="1"/>
</dbReference>
<keyword evidence="4" id="KW-1185">Reference proteome</keyword>
<dbReference type="PROSITE" id="PS51505">
    <property type="entry name" value="SCA7"/>
    <property type="match status" value="1"/>
</dbReference>
<feature type="compositionally biased region" description="Low complexity" evidence="1">
    <location>
        <begin position="45"/>
        <end position="60"/>
    </location>
</feature>
<reference evidence="3" key="1">
    <citation type="journal article" date="2021" name="Sci. Adv.">
        <title>The American lobster genome reveals insights on longevity, neural, and immune adaptations.</title>
        <authorList>
            <person name="Polinski J.M."/>
            <person name="Zimin A.V."/>
            <person name="Clark K.F."/>
            <person name="Kohn A.B."/>
            <person name="Sadowski N."/>
            <person name="Timp W."/>
            <person name="Ptitsyn A."/>
            <person name="Khanna P."/>
            <person name="Romanova D.Y."/>
            <person name="Williams P."/>
            <person name="Greenwood S.J."/>
            <person name="Moroz L.L."/>
            <person name="Walt D.R."/>
            <person name="Bodnar A.G."/>
        </authorList>
    </citation>
    <scope>NUCLEOTIDE SEQUENCE</scope>
    <source>
        <strain evidence="3">GMGI-L3</strain>
    </source>
</reference>
<feature type="compositionally biased region" description="Low complexity" evidence="1">
    <location>
        <begin position="547"/>
        <end position="584"/>
    </location>
</feature>
<feature type="region of interest" description="Disordered" evidence="1">
    <location>
        <begin position="720"/>
        <end position="760"/>
    </location>
</feature>
<dbReference type="Proteomes" id="UP000747542">
    <property type="component" value="Unassembled WGS sequence"/>
</dbReference>
<protein>
    <submittedName>
        <fullName evidence="3">Ataxin-7-like</fullName>
    </submittedName>
</protein>
<dbReference type="PANTHER" id="PTHR15117">
    <property type="entry name" value="ATAXIN 7 RELATED"/>
    <property type="match status" value="1"/>
</dbReference>